<gene>
    <name evidence="1" type="ORF">METZ01_LOCUS474858</name>
</gene>
<dbReference type="EMBL" id="UINC01202281">
    <property type="protein sequence ID" value="SVE22004.1"/>
    <property type="molecule type" value="Genomic_DNA"/>
</dbReference>
<organism evidence="1">
    <name type="scientific">marine metagenome</name>
    <dbReference type="NCBI Taxonomy" id="408172"/>
    <lineage>
        <taxon>unclassified sequences</taxon>
        <taxon>metagenomes</taxon>
        <taxon>ecological metagenomes</taxon>
    </lineage>
</organism>
<sequence length="35" mass="4049">MIKDSHRNFTIHILRGSKEVYGVSQKILVARIPKL</sequence>
<evidence type="ECO:0000313" key="1">
    <source>
        <dbReference type="EMBL" id="SVE22004.1"/>
    </source>
</evidence>
<proteinExistence type="predicted"/>
<protein>
    <submittedName>
        <fullName evidence="1">Uncharacterized protein</fullName>
    </submittedName>
</protein>
<accession>A0A383BQ11</accession>
<reference evidence="1" key="1">
    <citation type="submission" date="2018-05" db="EMBL/GenBank/DDBJ databases">
        <authorList>
            <person name="Lanie J.A."/>
            <person name="Ng W.-L."/>
            <person name="Kazmierczak K.M."/>
            <person name="Andrzejewski T.M."/>
            <person name="Davidsen T.M."/>
            <person name="Wayne K.J."/>
            <person name="Tettelin H."/>
            <person name="Glass J.I."/>
            <person name="Rusch D."/>
            <person name="Podicherti R."/>
            <person name="Tsui H.-C.T."/>
            <person name="Winkler M.E."/>
        </authorList>
    </citation>
    <scope>NUCLEOTIDE SEQUENCE</scope>
</reference>
<dbReference type="AlphaFoldDB" id="A0A383BQ11"/>
<name>A0A383BQ11_9ZZZZ</name>